<accession>A0A835IFK9</accession>
<keyword evidence="3" id="KW-0862">Zinc</keyword>
<dbReference type="OrthoDB" id="1639028at2759"/>
<dbReference type="GO" id="GO:0003876">
    <property type="term" value="F:AMP deaminase activity"/>
    <property type="evidence" value="ECO:0007669"/>
    <property type="project" value="InterPro"/>
</dbReference>
<evidence type="ECO:0000256" key="1">
    <source>
        <dbReference type="ARBA" id="ARBA00006676"/>
    </source>
</evidence>
<reference evidence="4 5" key="1">
    <citation type="submission" date="2020-10" db="EMBL/GenBank/DDBJ databases">
        <title>The Coptis chinensis genome and diversification of protoberbering-type alkaloids.</title>
        <authorList>
            <person name="Wang B."/>
            <person name="Shu S."/>
            <person name="Song C."/>
            <person name="Liu Y."/>
        </authorList>
    </citation>
    <scope>NUCLEOTIDE SEQUENCE [LARGE SCALE GENOMIC DNA]</scope>
    <source>
        <strain evidence="4">HL-2020</strain>
        <tissue evidence="4">Leaf</tissue>
    </source>
</reference>
<dbReference type="Pfam" id="PF19326">
    <property type="entry name" value="AMP_deaminase"/>
    <property type="match status" value="1"/>
</dbReference>
<dbReference type="GO" id="GO:0046872">
    <property type="term" value="F:metal ion binding"/>
    <property type="evidence" value="ECO:0007669"/>
    <property type="project" value="UniProtKB-KW"/>
</dbReference>
<evidence type="ECO:0000313" key="5">
    <source>
        <dbReference type="Proteomes" id="UP000631114"/>
    </source>
</evidence>
<evidence type="ECO:0000313" key="4">
    <source>
        <dbReference type="EMBL" id="KAF9615507.1"/>
    </source>
</evidence>
<feature type="binding site" evidence="3">
    <location>
        <position position="33"/>
    </location>
    <ligand>
        <name>Zn(2+)</name>
        <dbReference type="ChEBI" id="CHEBI:29105"/>
        <note>catalytic</note>
    </ligand>
</feature>
<dbReference type="Gene3D" id="3.20.20.140">
    <property type="entry name" value="Metal-dependent hydrolases"/>
    <property type="match status" value="1"/>
</dbReference>
<dbReference type="PANTHER" id="PTHR11359:SF0">
    <property type="entry name" value="AMP DEAMINASE"/>
    <property type="match status" value="1"/>
</dbReference>
<feature type="binding site" evidence="2">
    <location>
        <begin position="34"/>
        <end position="37"/>
    </location>
    <ligand>
        <name>substrate</name>
    </ligand>
</feature>
<dbReference type="GO" id="GO:0005829">
    <property type="term" value="C:cytosol"/>
    <property type="evidence" value="ECO:0007669"/>
    <property type="project" value="TreeGrafter"/>
</dbReference>
<organism evidence="4 5">
    <name type="scientific">Coptis chinensis</name>
    <dbReference type="NCBI Taxonomy" id="261450"/>
    <lineage>
        <taxon>Eukaryota</taxon>
        <taxon>Viridiplantae</taxon>
        <taxon>Streptophyta</taxon>
        <taxon>Embryophyta</taxon>
        <taxon>Tracheophyta</taxon>
        <taxon>Spermatophyta</taxon>
        <taxon>Magnoliopsida</taxon>
        <taxon>Ranunculales</taxon>
        <taxon>Ranunculaceae</taxon>
        <taxon>Coptidoideae</taxon>
        <taxon>Coptis</taxon>
    </lineage>
</organism>
<proteinExistence type="inferred from homology"/>
<protein>
    <recommendedName>
        <fullName evidence="6">AMP deaminase</fullName>
    </recommendedName>
</protein>
<comment type="similarity">
    <text evidence="1">Belongs to the metallo-dependent hydrolases superfamily. Adenosine and AMP deaminases family.</text>
</comment>
<evidence type="ECO:0000256" key="3">
    <source>
        <dbReference type="PIRSR" id="PIRSR606329-3"/>
    </source>
</evidence>
<evidence type="ECO:0008006" key="6">
    <source>
        <dbReference type="Google" id="ProtNLM"/>
    </source>
</evidence>
<dbReference type="SUPFAM" id="SSF51556">
    <property type="entry name" value="Metallo-dependent hydrolases"/>
    <property type="match status" value="1"/>
</dbReference>
<comment type="cofactor">
    <cofactor evidence="3">
        <name>Zn(2+)</name>
        <dbReference type="ChEBI" id="CHEBI:29105"/>
    </cofactor>
    <text evidence="3">Binds 1 zinc ion per subunit.</text>
</comment>
<gene>
    <name evidence="4" type="ORF">IFM89_023889</name>
</gene>
<dbReference type="EMBL" id="JADFTS010000003">
    <property type="protein sequence ID" value="KAF9615507.1"/>
    <property type="molecule type" value="Genomic_DNA"/>
</dbReference>
<name>A0A835IFK9_9MAGN</name>
<dbReference type="InterPro" id="IPR032466">
    <property type="entry name" value="Metal_Hydrolase"/>
</dbReference>
<sequence>MSPLSNNSLFLDYHRNPFPMFFLQGLNVSLSMDDPLQIHLTKAPLVEESSIAASVWKLSSCDMCEIARNSVYQSGFSHALKNIRCRMGRMVVGMDNLPIIAPNTSKPSSTSFEDKFTIDKAHITSIITNLKAMNYIFDNIYKSHMKIKVSVGEKPIAKNDDIEQDSNSMDDID</sequence>
<dbReference type="GO" id="GO:0046033">
    <property type="term" value="P:AMP metabolic process"/>
    <property type="evidence" value="ECO:0007669"/>
    <property type="project" value="TreeGrafter"/>
</dbReference>
<dbReference type="Proteomes" id="UP000631114">
    <property type="component" value="Unassembled WGS sequence"/>
</dbReference>
<keyword evidence="3" id="KW-0479">Metal-binding</keyword>
<dbReference type="GO" id="GO:0032264">
    <property type="term" value="P:IMP salvage"/>
    <property type="evidence" value="ECO:0007669"/>
    <property type="project" value="InterPro"/>
</dbReference>
<dbReference type="InterPro" id="IPR006329">
    <property type="entry name" value="AMPD"/>
</dbReference>
<evidence type="ECO:0000256" key="2">
    <source>
        <dbReference type="PIRSR" id="PIRSR606329-2"/>
    </source>
</evidence>
<dbReference type="PANTHER" id="PTHR11359">
    <property type="entry name" value="AMP DEAMINASE"/>
    <property type="match status" value="1"/>
</dbReference>
<keyword evidence="5" id="KW-1185">Reference proteome</keyword>
<comment type="caution">
    <text evidence="4">The sequence shown here is derived from an EMBL/GenBank/DDBJ whole genome shotgun (WGS) entry which is preliminary data.</text>
</comment>
<dbReference type="AlphaFoldDB" id="A0A835IFK9"/>